<dbReference type="Proteomes" id="UP000799779">
    <property type="component" value="Unassembled WGS sequence"/>
</dbReference>
<proteinExistence type="predicted"/>
<evidence type="ECO:0000313" key="2">
    <source>
        <dbReference type="Proteomes" id="UP000799779"/>
    </source>
</evidence>
<reference evidence="1" key="1">
    <citation type="journal article" date="2020" name="Stud. Mycol.">
        <title>101 Dothideomycetes genomes: a test case for predicting lifestyles and emergence of pathogens.</title>
        <authorList>
            <person name="Haridas S."/>
            <person name="Albert R."/>
            <person name="Binder M."/>
            <person name="Bloem J."/>
            <person name="Labutti K."/>
            <person name="Salamov A."/>
            <person name="Andreopoulos B."/>
            <person name="Baker S."/>
            <person name="Barry K."/>
            <person name="Bills G."/>
            <person name="Bluhm B."/>
            <person name="Cannon C."/>
            <person name="Castanera R."/>
            <person name="Culley D."/>
            <person name="Daum C."/>
            <person name="Ezra D."/>
            <person name="Gonzalez J."/>
            <person name="Henrissat B."/>
            <person name="Kuo A."/>
            <person name="Liang C."/>
            <person name="Lipzen A."/>
            <person name="Lutzoni F."/>
            <person name="Magnuson J."/>
            <person name="Mondo S."/>
            <person name="Nolan M."/>
            <person name="Ohm R."/>
            <person name="Pangilinan J."/>
            <person name="Park H.-J."/>
            <person name="Ramirez L."/>
            <person name="Alfaro M."/>
            <person name="Sun H."/>
            <person name="Tritt A."/>
            <person name="Yoshinaga Y."/>
            <person name="Zwiers L.-H."/>
            <person name="Turgeon B."/>
            <person name="Goodwin S."/>
            <person name="Spatafora J."/>
            <person name="Crous P."/>
            <person name="Grigoriev I."/>
        </authorList>
    </citation>
    <scope>NUCLEOTIDE SEQUENCE</scope>
    <source>
        <strain evidence="1">CBS 123094</strain>
    </source>
</reference>
<protein>
    <submittedName>
        <fullName evidence="1">Uncharacterized protein</fullName>
    </submittedName>
</protein>
<sequence length="127" mass="14153">MPTAKESGLNTTLCWRFTQRLNNVQTAGHMRHNGTPKTSAKPIPDFAPLYKDDPSSPKVVNFSINLVPSCGSSLESAIYTLLLLHEPSQFLSINQTLNEAYKKPAVISIKIKKGFYEEEDARFKLGI</sequence>
<dbReference type="AlphaFoldDB" id="A0A6A5W5K8"/>
<gene>
    <name evidence="1" type="ORF">P154DRAFT_581879</name>
</gene>
<organism evidence="1 2">
    <name type="scientific">Amniculicola lignicola CBS 123094</name>
    <dbReference type="NCBI Taxonomy" id="1392246"/>
    <lineage>
        <taxon>Eukaryota</taxon>
        <taxon>Fungi</taxon>
        <taxon>Dikarya</taxon>
        <taxon>Ascomycota</taxon>
        <taxon>Pezizomycotina</taxon>
        <taxon>Dothideomycetes</taxon>
        <taxon>Pleosporomycetidae</taxon>
        <taxon>Pleosporales</taxon>
        <taxon>Amniculicolaceae</taxon>
        <taxon>Amniculicola</taxon>
    </lineage>
</organism>
<dbReference type="OrthoDB" id="3728830at2759"/>
<name>A0A6A5W5K8_9PLEO</name>
<evidence type="ECO:0000313" key="1">
    <source>
        <dbReference type="EMBL" id="KAF1994405.1"/>
    </source>
</evidence>
<dbReference type="EMBL" id="ML977662">
    <property type="protein sequence ID" value="KAF1994405.1"/>
    <property type="molecule type" value="Genomic_DNA"/>
</dbReference>
<keyword evidence="2" id="KW-1185">Reference proteome</keyword>
<accession>A0A6A5W5K8</accession>